<dbReference type="NCBIfam" id="TIGR03570">
    <property type="entry name" value="NeuD_NnaD"/>
    <property type="match status" value="1"/>
</dbReference>
<evidence type="ECO:0000259" key="2">
    <source>
        <dbReference type="Pfam" id="PF17836"/>
    </source>
</evidence>
<feature type="domain" description="PglD N-terminal" evidence="2">
    <location>
        <begin position="4"/>
        <end position="85"/>
    </location>
</feature>
<dbReference type="Gene3D" id="3.40.50.20">
    <property type="match status" value="1"/>
</dbReference>
<proteinExistence type="inferred from homology"/>
<dbReference type="Proteomes" id="UP001062165">
    <property type="component" value="Chromosome"/>
</dbReference>
<dbReference type="PANTHER" id="PTHR43300">
    <property type="entry name" value="ACETYLTRANSFERASE"/>
    <property type="match status" value="1"/>
</dbReference>
<dbReference type="InterPro" id="IPR020019">
    <property type="entry name" value="AcTrfase_PglD-like"/>
</dbReference>
<dbReference type="SUPFAM" id="SSF51161">
    <property type="entry name" value="Trimeric LpxA-like enzymes"/>
    <property type="match status" value="1"/>
</dbReference>
<reference evidence="3" key="1">
    <citation type="submission" date="2022-10" db="EMBL/GenBank/DDBJ databases">
        <title>Comparative genomics and taxonomic characterization of three novel marine species of genus Reichenbachiella exhibiting antioxidant and polysaccharide degradation activities.</title>
        <authorList>
            <person name="Muhammad N."/>
            <person name="Lee Y.-J."/>
            <person name="Ko J."/>
            <person name="Kim S.-G."/>
        </authorList>
    </citation>
    <scope>NUCLEOTIDE SEQUENCE</scope>
    <source>
        <strain evidence="3">Wsw4-B4</strain>
    </source>
</reference>
<dbReference type="CDD" id="cd03360">
    <property type="entry name" value="LbH_AT_putative"/>
    <property type="match status" value="1"/>
</dbReference>
<dbReference type="Gene3D" id="2.160.10.10">
    <property type="entry name" value="Hexapeptide repeat proteins"/>
    <property type="match status" value="1"/>
</dbReference>
<dbReference type="EMBL" id="CP106735">
    <property type="protein sequence ID" value="UXX80606.1"/>
    <property type="molecule type" value="Genomic_DNA"/>
</dbReference>
<sequence length="211" mass="22696">MKKDIVLIGGGGHCHAVIDVIETTGLFNIVGILDKPELHETHVLGYKVIGNDSDIPKLIEKYQHFVITVGHIKNANTRIELYNKVKSVGGTFPTIISPLSHIGKGATIGDGTVIMHHALINANVKLGINNIINTKALIEHDTVINHHNHISTNTVINGNCIIKNATFIGSGTIVNQGIKIVSNAIVGAMSLVNRNIDTRGTYTGIPIKMIK</sequence>
<dbReference type="InterPro" id="IPR050179">
    <property type="entry name" value="Trans_hexapeptide_repeat"/>
</dbReference>
<evidence type="ECO:0000313" key="3">
    <source>
        <dbReference type="EMBL" id="UXX80606.1"/>
    </source>
</evidence>
<name>A0ABY6D378_9BACT</name>
<accession>A0ABY6D378</accession>
<dbReference type="RefSeq" id="WP_263052336.1">
    <property type="nucleotide sequence ID" value="NZ_CP106735.1"/>
</dbReference>
<dbReference type="PANTHER" id="PTHR43300:SF7">
    <property type="entry name" value="UDP-N-ACETYLBACILLOSAMINE N-ACETYLTRANSFERASE"/>
    <property type="match status" value="1"/>
</dbReference>
<comment type="similarity">
    <text evidence="1">Belongs to the transferase hexapeptide repeat family.</text>
</comment>
<dbReference type="Pfam" id="PF17836">
    <property type="entry name" value="PglD_N"/>
    <property type="match status" value="1"/>
</dbReference>
<evidence type="ECO:0000256" key="1">
    <source>
        <dbReference type="ARBA" id="ARBA00007274"/>
    </source>
</evidence>
<dbReference type="InterPro" id="IPR041561">
    <property type="entry name" value="PglD_N"/>
</dbReference>
<gene>
    <name evidence="3" type="ORF">N7E81_05780</name>
</gene>
<protein>
    <submittedName>
        <fullName evidence="3">Acetyltransferase</fullName>
    </submittedName>
</protein>
<organism evidence="3 4">
    <name type="scientific">Reichenbachiella carrageenanivorans</name>
    <dbReference type="NCBI Taxonomy" id="2979869"/>
    <lineage>
        <taxon>Bacteria</taxon>
        <taxon>Pseudomonadati</taxon>
        <taxon>Bacteroidota</taxon>
        <taxon>Cytophagia</taxon>
        <taxon>Cytophagales</taxon>
        <taxon>Reichenbachiellaceae</taxon>
        <taxon>Reichenbachiella</taxon>
    </lineage>
</organism>
<dbReference type="InterPro" id="IPR011004">
    <property type="entry name" value="Trimer_LpxA-like_sf"/>
</dbReference>
<keyword evidence="4" id="KW-1185">Reference proteome</keyword>
<evidence type="ECO:0000313" key="4">
    <source>
        <dbReference type="Proteomes" id="UP001062165"/>
    </source>
</evidence>